<dbReference type="PRINTS" id="PR00344">
    <property type="entry name" value="BCTRLSENSOR"/>
</dbReference>
<dbReference type="CDD" id="cd00082">
    <property type="entry name" value="HisKA"/>
    <property type="match status" value="1"/>
</dbReference>
<dbReference type="Gene3D" id="3.40.50.620">
    <property type="entry name" value="HUPs"/>
    <property type="match status" value="1"/>
</dbReference>
<dbReference type="InterPro" id="IPR036890">
    <property type="entry name" value="HATPase_C_sf"/>
</dbReference>
<dbReference type="PANTHER" id="PTHR45569">
    <property type="entry name" value="SENSOR PROTEIN KDPD"/>
    <property type="match status" value="1"/>
</dbReference>
<evidence type="ECO:0000256" key="5">
    <source>
        <dbReference type="ARBA" id="ARBA00022679"/>
    </source>
</evidence>
<evidence type="ECO:0000256" key="4">
    <source>
        <dbReference type="ARBA" id="ARBA00022553"/>
    </source>
</evidence>
<comment type="caution">
    <text evidence="15">The sequence shown here is derived from an EMBL/GenBank/DDBJ whole genome shotgun (WGS) entry which is preliminary data.</text>
</comment>
<dbReference type="PROSITE" id="PS50109">
    <property type="entry name" value="HIS_KIN"/>
    <property type="match status" value="1"/>
</dbReference>
<reference evidence="15 16" key="1">
    <citation type="submission" date="2020-04" db="EMBL/GenBank/DDBJ databases">
        <title>Ramlibacter sp. G-1-2-2 isolated from soil.</title>
        <authorList>
            <person name="Dahal R.H."/>
        </authorList>
    </citation>
    <scope>NUCLEOTIDE SEQUENCE [LARGE SCALE GENOMIC DNA]</scope>
    <source>
        <strain evidence="15 16">G-1-2-2</strain>
    </source>
</reference>
<dbReference type="Gene3D" id="1.10.287.130">
    <property type="match status" value="1"/>
</dbReference>
<evidence type="ECO:0000256" key="2">
    <source>
        <dbReference type="ARBA" id="ARBA00004141"/>
    </source>
</evidence>
<proteinExistence type="predicted"/>
<evidence type="ECO:0000256" key="11">
    <source>
        <dbReference type="ARBA" id="ARBA00023012"/>
    </source>
</evidence>
<evidence type="ECO:0000256" key="10">
    <source>
        <dbReference type="ARBA" id="ARBA00022989"/>
    </source>
</evidence>
<dbReference type="InterPro" id="IPR036097">
    <property type="entry name" value="HisK_dim/P_sf"/>
</dbReference>
<dbReference type="InterPro" id="IPR025201">
    <property type="entry name" value="KdpD_TM"/>
</dbReference>
<dbReference type="InterPro" id="IPR003852">
    <property type="entry name" value="Sig_transdc_His_kinase_KdpD_N"/>
</dbReference>
<dbReference type="InterPro" id="IPR005467">
    <property type="entry name" value="His_kinase_dom"/>
</dbReference>
<dbReference type="Gene3D" id="3.30.450.40">
    <property type="match status" value="1"/>
</dbReference>
<organism evidence="15 16">
    <name type="scientific">Ramlibacter agri</name>
    <dbReference type="NCBI Taxonomy" id="2728837"/>
    <lineage>
        <taxon>Bacteria</taxon>
        <taxon>Pseudomonadati</taxon>
        <taxon>Pseudomonadota</taxon>
        <taxon>Betaproteobacteria</taxon>
        <taxon>Burkholderiales</taxon>
        <taxon>Comamonadaceae</taxon>
        <taxon>Ramlibacter</taxon>
    </lineage>
</organism>
<dbReference type="GO" id="GO:0005524">
    <property type="term" value="F:ATP binding"/>
    <property type="evidence" value="ECO:0007669"/>
    <property type="project" value="UniProtKB-KW"/>
</dbReference>
<evidence type="ECO:0000256" key="8">
    <source>
        <dbReference type="ARBA" id="ARBA00022777"/>
    </source>
</evidence>
<dbReference type="InterPro" id="IPR052023">
    <property type="entry name" value="Histidine_kinase_KdpD"/>
</dbReference>
<dbReference type="SMART" id="SM00387">
    <property type="entry name" value="HATPase_c"/>
    <property type="match status" value="1"/>
</dbReference>
<dbReference type="InterPro" id="IPR003018">
    <property type="entry name" value="GAF"/>
</dbReference>
<evidence type="ECO:0000256" key="7">
    <source>
        <dbReference type="ARBA" id="ARBA00022741"/>
    </source>
</evidence>
<evidence type="ECO:0000256" key="12">
    <source>
        <dbReference type="ARBA" id="ARBA00023136"/>
    </source>
</evidence>
<dbReference type="GO" id="GO:0005886">
    <property type="term" value="C:plasma membrane"/>
    <property type="evidence" value="ECO:0007669"/>
    <property type="project" value="TreeGrafter"/>
</dbReference>
<dbReference type="GO" id="GO:0000155">
    <property type="term" value="F:phosphorelay sensor kinase activity"/>
    <property type="evidence" value="ECO:0007669"/>
    <property type="project" value="InterPro"/>
</dbReference>
<dbReference type="InterPro" id="IPR038318">
    <property type="entry name" value="KdpD_sf"/>
</dbReference>
<keyword evidence="7" id="KW-0547">Nucleotide-binding</keyword>
<dbReference type="SUPFAM" id="SSF47384">
    <property type="entry name" value="Homodimeric domain of signal transducing histidine kinase"/>
    <property type="match status" value="1"/>
</dbReference>
<keyword evidence="6 13" id="KW-0812">Transmembrane</keyword>
<dbReference type="InterPro" id="IPR004358">
    <property type="entry name" value="Sig_transdc_His_kin-like_C"/>
</dbReference>
<keyword evidence="11" id="KW-0902">Two-component regulatory system</keyword>
<evidence type="ECO:0000256" key="1">
    <source>
        <dbReference type="ARBA" id="ARBA00000085"/>
    </source>
</evidence>
<evidence type="ECO:0000256" key="6">
    <source>
        <dbReference type="ARBA" id="ARBA00022692"/>
    </source>
</evidence>
<dbReference type="Pfam" id="PF00512">
    <property type="entry name" value="HisKA"/>
    <property type="match status" value="1"/>
</dbReference>
<dbReference type="RefSeq" id="WP_169418370.1">
    <property type="nucleotide sequence ID" value="NZ_JABBFX010000001.1"/>
</dbReference>
<accession>A0A848H6N3</accession>
<sequence>MAAASDHRPDPDELLAQLQADEQRARRGRLRIYFGANAGVGKTFAMLGAARREQQAGRDVLVGVVETHGRSETAQLAEGLPQLPLREVRYRDRLLKEFDLDGALERKPAILLVDELAHSNVPGSRHPKRWQDVQELLDAGIDVWSTLNVQHLESLNDTVGAITGIRVHETVPDTVLDGADEVVLVDVPPDELMARLKAGKVYIPQQAERAAQNFFRKGNLIALREIALRRTAEHVEDDVRSYRVEQAIAPVWNTEGAILACVGPRAGDEQAVRAAARLAGQMNVRWYAAYVETPRLRRLPAGERDRILAVLKLAEELGAETAVLAAHAVAPELVAHAQQLNCATLVVGRPGPRHGGWGMAPPSMTRRLARLAPAMDVVEIGLRESVRRLARVTPAAPEEGDSENGWQARWLPYAWAAAASVAITLVTTPLHDVLDLANIVMLFLLTTVAVAMRFGRGPAALAAVLNVAAFDFFFVPPRLSMAVSDVQYLVTFCVMLVVGLLVGQLTAGLRFQARIADSRERRAQSLFELTRDLSAALLSTQVAALGQDAVRGHFGGDAVVLVTDARDELVQPAHAPPGFDGSVADWAFRNWQPAGLATSTLAAQAWHYVPLQAPMRVRGVLALKPAQPRWLLIPEQRRQLETLARQVAIALERVHYVEIAQQALVEMESERLRNALLAAISHDVRTPLTALIGLAESLRNSLRNSLQGETAEAIAQQARSLGHLVNNLLDMARLQSGKVNLRLEWQSVEEVVGTALRSAQPHLQGRTVHVSLPADLPLVEFDAVLIERVLVNLLENAAKYGVPPIEIRAWAEPDALRVAVRDHGPGLPAAVQGREQVLFEKFTRGQAESATPGVGLGLAICKAVIDAHRGTMQAANAAGGGAEFSFRLPRRPPPAAPA</sequence>
<keyword evidence="12 13" id="KW-0472">Membrane</keyword>
<dbReference type="EMBL" id="JABBFX010000001">
    <property type="protein sequence ID" value="NML44223.1"/>
    <property type="molecule type" value="Genomic_DNA"/>
</dbReference>
<feature type="transmembrane region" description="Helical" evidence="13">
    <location>
        <begin position="459"/>
        <end position="476"/>
    </location>
</feature>
<protein>
    <recommendedName>
        <fullName evidence="3">histidine kinase</fullName>
        <ecNumber evidence="3">2.7.13.3</ecNumber>
    </recommendedName>
</protein>
<dbReference type="InterPro" id="IPR014729">
    <property type="entry name" value="Rossmann-like_a/b/a_fold"/>
</dbReference>
<dbReference type="InterPro" id="IPR027417">
    <property type="entry name" value="P-loop_NTPase"/>
</dbReference>
<feature type="domain" description="Histidine kinase" evidence="14">
    <location>
        <begin position="679"/>
        <end position="892"/>
    </location>
</feature>
<evidence type="ECO:0000313" key="15">
    <source>
        <dbReference type="EMBL" id="NML44223.1"/>
    </source>
</evidence>
<dbReference type="InterPro" id="IPR003594">
    <property type="entry name" value="HATPase_dom"/>
</dbReference>
<dbReference type="Gene3D" id="1.20.120.620">
    <property type="entry name" value="Backbone structure of the membrane domain of e. Coli histidine kinase receptor kdpd"/>
    <property type="match status" value="1"/>
</dbReference>
<evidence type="ECO:0000259" key="14">
    <source>
        <dbReference type="PROSITE" id="PS50109"/>
    </source>
</evidence>
<dbReference type="FunFam" id="3.40.50.300:FF:000483">
    <property type="entry name" value="Sensor histidine kinase KdpD"/>
    <property type="match status" value="1"/>
</dbReference>
<dbReference type="AlphaFoldDB" id="A0A848H6N3"/>
<dbReference type="Pfam" id="PF13493">
    <property type="entry name" value="DUF4118"/>
    <property type="match status" value="1"/>
</dbReference>
<dbReference type="Gene3D" id="3.30.565.10">
    <property type="entry name" value="Histidine kinase-like ATPase, C-terminal domain"/>
    <property type="match status" value="1"/>
</dbReference>
<evidence type="ECO:0000256" key="3">
    <source>
        <dbReference type="ARBA" id="ARBA00012438"/>
    </source>
</evidence>
<name>A0A848H6N3_9BURK</name>
<dbReference type="SUPFAM" id="SSF55874">
    <property type="entry name" value="ATPase domain of HSP90 chaperone/DNA topoisomerase II/histidine kinase"/>
    <property type="match status" value="1"/>
</dbReference>
<feature type="transmembrane region" description="Helical" evidence="13">
    <location>
        <begin position="488"/>
        <end position="511"/>
    </location>
</feature>
<dbReference type="GO" id="GO:0005737">
    <property type="term" value="C:cytoplasm"/>
    <property type="evidence" value="ECO:0007669"/>
    <property type="project" value="UniProtKB-ARBA"/>
</dbReference>
<dbReference type="Pfam" id="PF13492">
    <property type="entry name" value="GAF_3"/>
    <property type="match status" value="1"/>
</dbReference>
<dbReference type="PANTHER" id="PTHR45569:SF1">
    <property type="entry name" value="SENSOR PROTEIN KDPD"/>
    <property type="match status" value="1"/>
</dbReference>
<dbReference type="SUPFAM" id="SSF52402">
    <property type="entry name" value="Adenine nucleotide alpha hydrolases-like"/>
    <property type="match status" value="1"/>
</dbReference>
<keyword evidence="10 13" id="KW-1133">Transmembrane helix</keyword>
<dbReference type="EC" id="2.7.13.3" evidence="3"/>
<comment type="subcellular location">
    <subcellularLocation>
        <location evidence="2">Membrane</location>
        <topology evidence="2">Multi-pass membrane protein</topology>
    </subcellularLocation>
</comment>
<keyword evidence="8" id="KW-0418">Kinase</keyword>
<dbReference type="InterPro" id="IPR003661">
    <property type="entry name" value="HisK_dim/P_dom"/>
</dbReference>
<dbReference type="SUPFAM" id="SSF55781">
    <property type="entry name" value="GAF domain-like"/>
    <property type="match status" value="1"/>
</dbReference>
<comment type="catalytic activity">
    <reaction evidence="1">
        <text>ATP + protein L-histidine = ADP + protein N-phospho-L-histidine.</text>
        <dbReference type="EC" id="2.7.13.3"/>
    </reaction>
</comment>
<dbReference type="Proteomes" id="UP000541185">
    <property type="component" value="Unassembled WGS sequence"/>
</dbReference>
<gene>
    <name evidence="15" type="ORF">HHL11_10715</name>
</gene>
<dbReference type="InterPro" id="IPR029016">
    <property type="entry name" value="GAF-like_dom_sf"/>
</dbReference>
<dbReference type="Pfam" id="PF02702">
    <property type="entry name" value="KdpD"/>
    <property type="match status" value="1"/>
</dbReference>
<dbReference type="SMART" id="SM00388">
    <property type="entry name" value="HisKA"/>
    <property type="match status" value="1"/>
</dbReference>
<evidence type="ECO:0000256" key="13">
    <source>
        <dbReference type="SAM" id="Phobius"/>
    </source>
</evidence>
<evidence type="ECO:0000256" key="9">
    <source>
        <dbReference type="ARBA" id="ARBA00022840"/>
    </source>
</evidence>
<dbReference type="Pfam" id="PF02518">
    <property type="entry name" value="HATPase_c"/>
    <property type="match status" value="1"/>
</dbReference>
<keyword evidence="4" id="KW-0597">Phosphoprotein</keyword>
<keyword evidence="5" id="KW-0808">Transferase</keyword>
<keyword evidence="16" id="KW-1185">Reference proteome</keyword>
<keyword evidence="9" id="KW-0067">ATP-binding</keyword>
<evidence type="ECO:0000313" key="16">
    <source>
        <dbReference type="Proteomes" id="UP000541185"/>
    </source>
</evidence>
<dbReference type="Gene3D" id="3.40.50.300">
    <property type="entry name" value="P-loop containing nucleotide triphosphate hydrolases"/>
    <property type="match status" value="1"/>
</dbReference>